<evidence type="ECO:0000256" key="2">
    <source>
        <dbReference type="ARBA" id="ARBA00022679"/>
    </source>
</evidence>
<dbReference type="RefSeq" id="WP_345368498.1">
    <property type="nucleotide sequence ID" value="NZ_BAABJX010000004.1"/>
</dbReference>
<evidence type="ECO:0000256" key="3">
    <source>
        <dbReference type="ARBA" id="ARBA00023315"/>
    </source>
</evidence>
<dbReference type="SUPFAM" id="SSF69593">
    <property type="entry name" value="Glycerol-3-phosphate (1)-acyltransferase"/>
    <property type="match status" value="1"/>
</dbReference>
<comment type="pathway">
    <text evidence="1">Lipid metabolism.</text>
</comment>
<feature type="domain" description="Phospholipid/glycerol acyltransferase" evidence="4">
    <location>
        <begin position="33"/>
        <end position="145"/>
    </location>
</feature>
<gene>
    <name evidence="5" type="ORF">GCM10023331_01480</name>
</gene>
<dbReference type="SMART" id="SM00563">
    <property type="entry name" value="PlsC"/>
    <property type="match status" value="1"/>
</dbReference>
<keyword evidence="2" id="KW-0808">Transferase</keyword>
<dbReference type="PANTHER" id="PTHR10434:SF9">
    <property type="entry name" value="PHOSPHOLIPID_GLYCEROL ACYLTRANSFERASE DOMAIN-CONTAINING PROTEIN"/>
    <property type="match status" value="1"/>
</dbReference>
<dbReference type="Proteomes" id="UP001500298">
    <property type="component" value="Unassembled WGS sequence"/>
</dbReference>
<evidence type="ECO:0000256" key="1">
    <source>
        <dbReference type="ARBA" id="ARBA00005189"/>
    </source>
</evidence>
<evidence type="ECO:0000313" key="6">
    <source>
        <dbReference type="Proteomes" id="UP001500298"/>
    </source>
</evidence>
<organism evidence="5 6">
    <name type="scientific">Algivirga pacifica</name>
    <dbReference type="NCBI Taxonomy" id="1162670"/>
    <lineage>
        <taxon>Bacteria</taxon>
        <taxon>Pseudomonadati</taxon>
        <taxon>Bacteroidota</taxon>
        <taxon>Cytophagia</taxon>
        <taxon>Cytophagales</taxon>
        <taxon>Flammeovirgaceae</taxon>
        <taxon>Algivirga</taxon>
    </lineage>
</organism>
<dbReference type="EMBL" id="BAABJX010000004">
    <property type="protein sequence ID" value="GAA4820848.1"/>
    <property type="molecule type" value="Genomic_DNA"/>
</dbReference>
<proteinExistence type="predicted"/>
<sequence length="185" mass="21453">MKTSWIESLAVRWFHATGWKLEGEFPKDQKKFVVLFGPHTSFWDFYVGVPARALTGLKIDFLIKKDLFFWPLGSFLKKTGGHPVDRSKKNNLTDQVVEMFQTHEEFRMAITPEGTRSKVSKWKTGFYRICMRAGIPMIPVGLDFATKRVIIDEPFYPSGDMEQDMTVLKDFYRPLQGKHPEKGVE</sequence>
<dbReference type="PANTHER" id="PTHR10434">
    <property type="entry name" value="1-ACYL-SN-GLYCEROL-3-PHOSPHATE ACYLTRANSFERASE"/>
    <property type="match status" value="1"/>
</dbReference>
<keyword evidence="3 5" id="KW-0012">Acyltransferase</keyword>
<reference evidence="6" key="1">
    <citation type="journal article" date="2019" name="Int. J. Syst. Evol. Microbiol.">
        <title>The Global Catalogue of Microorganisms (GCM) 10K type strain sequencing project: providing services to taxonomists for standard genome sequencing and annotation.</title>
        <authorList>
            <consortium name="The Broad Institute Genomics Platform"/>
            <consortium name="The Broad Institute Genome Sequencing Center for Infectious Disease"/>
            <person name="Wu L."/>
            <person name="Ma J."/>
        </authorList>
    </citation>
    <scope>NUCLEOTIDE SEQUENCE [LARGE SCALE GENOMIC DNA]</scope>
    <source>
        <strain evidence="6">JCM 18326</strain>
    </source>
</reference>
<keyword evidence="6" id="KW-1185">Reference proteome</keyword>
<name>A0ABP9CYM5_9BACT</name>
<dbReference type="Pfam" id="PF01553">
    <property type="entry name" value="Acyltransferase"/>
    <property type="match status" value="1"/>
</dbReference>
<protein>
    <submittedName>
        <fullName evidence="5">Lysophospholipid acyltransferase family protein</fullName>
    </submittedName>
</protein>
<accession>A0ABP9CYM5</accession>
<evidence type="ECO:0000259" key="4">
    <source>
        <dbReference type="SMART" id="SM00563"/>
    </source>
</evidence>
<comment type="caution">
    <text evidence="5">The sequence shown here is derived from an EMBL/GenBank/DDBJ whole genome shotgun (WGS) entry which is preliminary data.</text>
</comment>
<dbReference type="GO" id="GO:0016746">
    <property type="term" value="F:acyltransferase activity"/>
    <property type="evidence" value="ECO:0007669"/>
    <property type="project" value="UniProtKB-KW"/>
</dbReference>
<dbReference type="InterPro" id="IPR002123">
    <property type="entry name" value="Plipid/glycerol_acylTrfase"/>
</dbReference>
<evidence type="ECO:0000313" key="5">
    <source>
        <dbReference type="EMBL" id="GAA4820848.1"/>
    </source>
</evidence>